<dbReference type="InterPro" id="IPR027417">
    <property type="entry name" value="P-loop_NTPase"/>
</dbReference>
<dbReference type="PANTHER" id="PTHR43788:SF8">
    <property type="entry name" value="DNA-BINDING PROTEIN SMUBP-2"/>
    <property type="match status" value="1"/>
</dbReference>
<name>A0ABR1GKD3_9HYPO</name>
<evidence type="ECO:0000256" key="2">
    <source>
        <dbReference type="ARBA" id="ARBA00022741"/>
    </source>
</evidence>
<evidence type="ECO:0000256" key="5">
    <source>
        <dbReference type="ARBA" id="ARBA00022840"/>
    </source>
</evidence>
<feature type="compositionally biased region" description="Acidic residues" evidence="6">
    <location>
        <begin position="694"/>
        <end position="708"/>
    </location>
</feature>
<dbReference type="CDD" id="cd18808">
    <property type="entry name" value="SF1_C_Upf1"/>
    <property type="match status" value="1"/>
</dbReference>
<organism evidence="9 10">
    <name type="scientific">Neonectria punicea</name>
    <dbReference type="NCBI Taxonomy" id="979145"/>
    <lineage>
        <taxon>Eukaryota</taxon>
        <taxon>Fungi</taxon>
        <taxon>Dikarya</taxon>
        <taxon>Ascomycota</taxon>
        <taxon>Pezizomycotina</taxon>
        <taxon>Sordariomycetes</taxon>
        <taxon>Hypocreomycetidae</taxon>
        <taxon>Hypocreales</taxon>
        <taxon>Nectriaceae</taxon>
        <taxon>Neonectria</taxon>
    </lineage>
</organism>
<dbReference type="InterPro" id="IPR041679">
    <property type="entry name" value="DNA2/NAM7-like_C"/>
</dbReference>
<comment type="caution">
    <text evidence="9">The sequence shown here is derived from an EMBL/GenBank/DDBJ whole genome shotgun (WGS) entry which is preliminary data.</text>
</comment>
<evidence type="ECO:0000313" key="10">
    <source>
        <dbReference type="Proteomes" id="UP001498476"/>
    </source>
</evidence>
<dbReference type="PANTHER" id="PTHR43788">
    <property type="entry name" value="DNA2/NAM7 HELICASE FAMILY MEMBER"/>
    <property type="match status" value="1"/>
</dbReference>
<evidence type="ECO:0000256" key="4">
    <source>
        <dbReference type="ARBA" id="ARBA00022806"/>
    </source>
</evidence>
<evidence type="ECO:0000259" key="7">
    <source>
        <dbReference type="Pfam" id="PF13086"/>
    </source>
</evidence>
<evidence type="ECO:0000256" key="3">
    <source>
        <dbReference type="ARBA" id="ARBA00022801"/>
    </source>
</evidence>
<dbReference type="CDD" id="cd13120">
    <property type="entry name" value="BF2867_like_N"/>
    <property type="match status" value="1"/>
</dbReference>
<feature type="region of interest" description="Disordered" evidence="6">
    <location>
        <begin position="733"/>
        <end position="781"/>
    </location>
</feature>
<sequence>MERLDDTLATQTEPPEGLQHQCPTDETTPLDTEPESKPLDEQNTTSEAALFMAFPLLDVDALVEEPNEHPAELSLSIAFPLLDVEADDRVGQLGGRDTKTFGMSRQPYARTGWFHALVDIDGILLPGFAPETVARLDLGPFQGLHIRVNICLGEFVQPVIHLQFVIRHGDMDKFADLIIPLATTLDHLSIADLDSADPKSIAPLLTFNQIDVSESQPSTTAVDRFAEALAGDMADPARAITQVTDTVRRLRADESHPQATRDIVDAVIAKLQGTVPAAISIWFFPEESFASTWRHNLTNIQAFTQPYAHILQNVRTDCSDLTFDNLELDDIVKPERPVPPTTVFLDDAHRTVTLMAGTVEEICMEDQRAAALFEATLSAVVIDDPFSKWKPQDDDLQVYGVPADGQALNQYLVLHAADIADTLPDIGSSCYFHLQAPVATRVIPRVALTAGQITRITRDLAREFPQTRGDDAGVEYFEEKLLTVGNERFITYTAGVIFNLLKEPSAEAVQALPDQPAGVQLAATAESFAETLQQQSQESDEQWYLRLQNWVRNIGVASPGQAPTGLGAAWLAVRAARFWQYSLNFHSEVPVRRLLQEFPRLREDLENGNFTGESRGVAPSLDTAPAGYAFVTGGPGAGKTTVAVQIVKPIIAVPRSYPALEPDSVDATPGSLDNSAAMRTSTSNNESTAVPDGESTEVPDGESTEVPDGESTNASNQLADVWATASGGLDWTTASNAQDWTTTSNTQDWTTTSNTQGWTTAPTPQEANEPWEGAAIDPTGAAHDVPADATQWGEPATYGVFATAPAVPSGWNQTETQSAVQPTGPNATPKVAWTAGQNKLVDDAIRRLAQACPDKIVRRILPWKTERADMLIVERRQPRVIDTTQAPLAGSQDRTLAKHINSQFTTSFLEKSPSSVFQTVSQFAKEIAEQHPDEWTAYRRAVFEKTHDPDAFVLNRTEHIAAVQALLEYAVGRCDIICGTPVALAQLADHVNEWNADFIVVDEAARMSEPLSLMVPSKYQDAACLFIGDTKQFAPLTLTTGQSDYKTIFGPQRGVSLFHRVEDMGRLTFTLRLNHRAWGMAAEWAQGFFYGKQMSIVNRGRNSATSNIRQWITRQTGARSTTVMFKIPEATENPVGTSYANDANALFVMQLVVQMYREMNPLNVRDVAACRRGEEVRVRRGSIMILTPYSVQKNQYQLLLRQMSAAEYPTDLVEVRTIDDSPSHEADIVLIDLVRTAKLGFIGDPRRMDVMMTRARLATFIIGTDENMRGSAPFKDLLTWLEAREAVVSMGTAKSRPQWTMFCKRCIQPGHIELHCTVALACSFCDGASHATRNCPVAGNNAVSVYVEERIMADDGVQRNALIRTGIGKQEGKRVKKRKAGRADARKPPTAETDSHSAYKSAARQLHESSNVENE</sequence>
<evidence type="ECO:0008006" key="11">
    <source>
        <dbReference type="Google" id="ProtNLM"/>
    </source>
</evidence>
<gene>
    <name evidence="9" type="ORF">QQX98_012048</name>
</gene>
<reference evidence="9 10" key="1">
    <citation type="journal article" date="2025" name="Microbiol. Resour. Announc.">
        <title>Draft genome sequences for Neonectria magnoliae and Neonectria punicea, canker pathogens of Liriodendron tulipifera and Acer saccharum in West Virginia.</title>
        <authorList>
            <person name="Petronek H.M."/>
            <person name="Kasson M.T."/>
            <person name="Metheny A.M."/>
            <person name="Stauder C.M."/>
            <person name="Lovett B."/>
            <person name="Lynch S.C."/>
            <person name="Garnas J.R."/>
            <person name="Kasson L.R."/>
            <person name="Stajich J.E."/>
        </authorList>
    </citation>
    <scope>NUCLEOTIDE SEQUENCE [LARGE SCALE GENOMIC DNA]</scope>
    <source>
        <strain evidence="9 10">NRRL 64653</strain>
    </source>
</reference>
<feature type="region of interest" description="Disordered" evidence="6">
    <location>
        <begin position="659"/>
        <end position="714"/>
    </location>
</feature>
<dbReference type="InterPro" id="IPR036875">
    <property type="entry name" value="Znf_CCHC_sf"/>
</dbReference>
<dbReference type="InterPro" id="IPR047187">
    <property type="entry name" value="SF1_C_Upf1"/>
</dbReference>
<dbReference type="InterPro" id="IPR050534">
    <property type="entry name" value="Coronavir_polyprotein_1ab"/>
</dbReference>
<dbReference type="EMBL" id="JAZAVJ010000325">
    <property type="protein sequence ID" value="KAK7398570.1"/>
    <property type="molecule type" value="Genomic_DNA"/>
</dbReference>
<evidence type="ECO:0000256" key="1">
    <source>
        <dbReference type="ARBA" id="ARBA00007913"/>
    </source>
</evidence>
<feature type="domain" description="DNA2/NAM7 helicase-like C-terminal" evidence="8">
    <location>
        <begin position="1055"/>
        <end position="1265"/>
    </location>
</feature>
<feature type="region of interest" description="Disordered" evidence="6">
    <location>
        <begin position="1368"/>
        <end position="1415"/>
    </location>
</feature>
<dbReference type="InterPro" id="IPR041677">
    <property type="entry name" value="DNA2/NAM7_AAA_11"/>
</dbReference>
<dbReference type="Gene3D" id="3.40.50.300">
    <property type="entry name" value="P-loop containing nucleotide triphosphate hydrolases"/>
    <property type="match status" value="2"/>
</dbReference>
<dbReference type="Pfam" id="PF13086">
    <property type="entry name" value="AAA_11"/>
    <property type="match status" value="1"/>
</dbReference>
<dbReference type="SUPFAM" id="SSF57756">
    <property type="entry name" value="Retrovirus zinc finger-like domains"/>
    <property type="match status" value="1"/>
</dbReference>
<proteinExistence type="inferred from homology"/>
<feature type="compositionally biased region" description="Low complexity" evidence="6">
    <location>
        <begin position="738"/>
        <end position="760"/>
    </location>
</feature>
<dbReference type="Pfam" id="PF13087">
    <property type="entry name" value="AAA_12"/>
    <property type="match status" value="1"/>
</dbReference>
<evidence type="ECO:0000313" key="9">
    <source>
        <dbReference type="EMBL" id="KAK7398570.1"/>
    </source>
</evidence>
<keyword evidence="5" id="KW-0067">ATP-binding</keyword>
<dbReference type="Proteomes" id="UP001498476">
    <property type="component" value="Unassembled WGS sequence"/>
</dbReference>
<keyword evidence="10" id="KW-1185">Reference proteome</keyword>
<feature type="region of interest" description="Disordered" evidence="6">
    <location>
        <begin position="1"/>
        <end position="43"/>
    </location>
</feature>
<keyword evidence="3" id="KW-0378">Hydrolase</keyword>
<keyword evidence="4" id="KW-0347">Helicase</keyword>
<comment type="similarity">
    <text evidence="1">Belongs to the DNA2/NAM7 helicase family.</text>
</comment>
<accession>A0ABR1GKD3</accession>
<keyword evidence="2" id="KW-0547">Nucleotide-binding</keyword>
<evidence type="ECO:0000256" key="6">
    <source>
        <dbReference type="SAM" id="MobiDB-lite"/>
    </source>
</evidence>
<feature type="domain" description="DNA2/NAM7 helicase helicase" evidence="7">
    <location>
        <begin position="822"/>
        <end position="1038"/>
    </location>
</feature>
<evidence type="ECO:0000259" key="8">
    <source>
        <dbReference type="Pfam" id="PF13087"/>
    </source>
</evidence>
<feature type="compositionally biased region" description="Polar residues" evidence="6">
    <location>
        <begin position="671"/>
        <end position="688"/>
    </location>
</feature>
<feature type="compositionally biased region" description="Basic and acidic residues" evidence="6">
    <location>
        <begin position="1381"/>
        <end position="1397"/>
    </location>
</feature>
<protein>
    <recommendedName>
        <fullName evidence="11">DNA2/NAM7 helicase-like C-terminal domain-containing protein</fullName>
    </recommendedName>
</protein>
<dbReference type="SUPFAM" id="SSF52540">
    <property type="entry name" value="P-loop containing nucleoside triphosphate hydrolases"/>
    <property type="match status" value="1"/>
</dbReference>